<dbReference type="GO" id="GO:0006338">
    <property type="term" value="P:chromatin remodeling"/>
    <property type="evidence" value="ECO:0007669"/>
    <property type="project" value="TreeGrafter"/>
</dbReference>
<feature type="transmembrane region" description="Helical" evidence="6">
    <location>
        <begin position="91"/>
        <end position="113"/>
    </location>
</feature>
<dbReference type="GO" id="GO:0008270">
    <property type="term" value="F:zinc ion binding"/>
    <property type="evidence" value="ECO:0007669"/>
    <property type="project" value="UniProtKB-KW"/>
</dbReference>
<dbReference type="PROSITE" id="PS50135">
    <property type="entry name" value="ZF_ZZ_2"/>
    <property type="match status" value="1"/>
</dbReference>
<dbReference type="Proteomes" id="UP000597762">
    <property type="component" value="Unassembled WGS sequence"/>
</dbReference>
<feature type="domain" description="ZZ-type" evidence="8">
    <location>
        <begin position="147"/>
        <end position="203"/>
    </location>
</feature>
<evidence type="ECO:0000256" key="1">
    <source>
        <dbReference type="ARBA" id="ARBA00022723"/>
    </source>
</evidence>
<feature type="domain" description="HTH myb-type" evidence="10">
    <location>
        <begin position="213"/>
        <end position="261"/>
    </location>
</feature>
<dbReference type="Pfam" id="PF00249">
    <property type="entry name" value="Myb_DNA-binding"/>
    <property type="match status" value="1"/>
</dbReference>
<dbReference type="InterPro" id="IPR055141">
    <property type="entry name" value="TADA2A_B-like_dom"/>
</dbReference>
<dbReference type="EMBL" id="CAHIKZ030001576">
    <property type="protein sequence ID" value="CAE1268584.1"/>
    <property type="molecule type" value="Genomic_DNA"/>
</dbReference>
<protein>
    <submittedName>
        <fullName evidence="11">TADA2B</fullName>
    </submittedName>
</protein>
<dbReference type="PROSITE" id="PS51294">
    <property type="entry name" value="HTH_MYB"/>
    <property type="match status" value="1"/>
</dbReference>
<dbReference type="OrthoDB" id="270417at2759"/>
<feature type="compositionally biased region" description="Acidic residues" evidence="5">
    <location>
        <begin position="533"/>
        <end position="546"/>
    </location>
</feature>
<evidence type="ECO:0000313" key="12">
    <source>
        <dbReference type="Proteomes" id="UP000597762"/>
    </source>
</evidence>
<evidence type="ECO:0000256" key="3">
    <source>
        <dbReference type="ARBA" id="ARBA00022833"/>
    </source>
</evidence>
<feature type="region of interest" description="Disordered" evidence="5">
    <location>
        <begin position="482"/>
        <end position="572"/>
    </location>
</feature>
<dbReference type="Pfam" id="PF25299">
    <property type="entry name" value="ZZ_ADA2"/>
    <property type="match status" value="1"/>
</dbReference>
<proteinExistence type="predicted"/>
<name>A0A812CLU2_ACAPH</name>
<feature type="compositionally biased region" description="Basic and acidic residues" evidence="5">
    <location>
        <begin position="482"/>
        <end position="500"/>
    </location>
</feature>
<dbReference type="GO" id="GO:0003682">
    <property type="term" value="F:chromatin binding"/>
    <property type="evidence" value="ECO:0007669"/>
    <property type="project" value="TreeGrafter"/>
</dbReference>
<dbReference type="SUPFAM" id="SSF57850">
    <property type="entry name" value="RING/U-box"/>
    <property type="match status" value="1"/>
</dbReference>
<dbReference type="CDD" id="cd02335">
    <property type="entry name" value="ZZ_ADA2"/>
    <property type="match status" value="1"/>
</dbReference>
<keyword evidence="12" id="KW-1185">Reference proteome</keyword>
<dbReference type="InterPro" id="IPR043145">
    <property type="entry name" value="Znf_ZZ_sf"/>
</dbReference>
<evidence type="ECO:0000256" key="4">
    <source>
        <dbReference type="PROSITE-ProRule" id="PRU00228"/>
    </source>
</evidence>
<keyword evidence="6" id="KW-0472">Membrane</keyword>
<evidence type="ECO:0000256" key="5">
    <source>
        <dbReference type="SAM" id="MobiDB-lite"/>
    </source>
</evidence>
<dbReference type="PANTHER" id="PTHR12374:SF63">
    <property type="entry name" value="TRANSCRIPTIONAL ADAPTER 2-BETA"/>
    <property type="match status" value="1"/>
</dbReference>
<sequence>MPNELDNFWYDLHAGVSFCDLVFKVQTYHCGGITTNRLFITGPRHSSSFNSTLWYASFSQVKYPFIFLLFLKAYRAQIKHTQVFIAPSRSISSLFIVILLPPPLFFVAFRSLFSFSLSLSFLSLCTDTQSSTTTLLFIYFFFLATNMASTKCAYCDFEFDNSRYIHCTECPSFDLCLVCFSNGAEIGNHHKDHSYRIIHQNSKIAHVFETTKPWSIAEETMLLDAVEQYGFGNWEDVANHVNSRTTAECQDHFVTFYIHGNVGAVCFPDDNSRSNYRPIADSTPPVRSGRTSGTNSETGSGNGGDNAGLTNGTAAPTVDLSASEQKDLGYMMFRGDFEREYDNEAESVISSLAINYDDEEMDILFKLSQVDRYRYRLSDREQRKVLAREFGLLSSATIFTSSTSGGKPKSQQTKKTKSSSSGSSSPKDDKEIVEKLRVFARFLSFKDHKQYCDNLQREKDLRSQIKDLARYRRNGLTKTDEVDAFEDHKNKKERRADRNKKTSNSSSTNKRSTSSSLSSSAVSKKNEGKTEIDDNDDENMDDDENDNKDMSSLPNFEQLSRMDNYSDPANDSLTTNCEATPLFFSLSLSTCTV</sequence>
<evidence type="ECO:0000259" key="10">
    <source>
        <dbReference type="PROSITE" id="PS51294"/>
    </source>
</evidence>
<feature type="domain" description="SANT" evidence="9">
    <location>
        <begin position="209"/>
        <end position="261"/>
    </location>
</feature>
<evidence type="ECO:0000259" key="9">
    <source>
        <dbReference type="PROSITE" id="PS51293"/>
    </source>
</evidence>
<evidence type="ECO:0000256" key="6">
    <source>
        <dbReference type="SAM" id="Phobius"/>
    </source>
</evidence>
<feature type="compositionally biased region" description="Polar residues" evidence="5">
    <location>
        <begin position="552"/>
        <end position="572"/>
    </location>
</feature>
<keyword evidence="6" id="KW-1133">Transmembrane helix</keyword>
<keyword evidence="2 4" id="KW-0863">Zinc-finger</keyword>
<evidence type="ECO:0000313" key="11">
    <source>
        <dbReference type="EMBL" id="CAE1268584.1"/>
    </source>
</evidence>
<dbReference type="InterPro" id="IPR017884">
    <property type="entry name" value="SANT_dom"/>
</dbReference>
<dbReference type="AlphaFoldDB" id="A0A812CLU2"/>
<dbReference type="SMART" id="SM00717">
    <property type="entry name" value="SANT"/>
    <property type="match status" value="1"/>
</dbReference>
<dbReference type="SMART" id="SM00291">
    <property type="entry name" value="ZnF_ZZ"/>
    <property type="match status" value="1"/>
</dbReference>
<dbReference type="PANTHER" id="PTHR12374">
    <property type="entry name" value="TRANSCRIPTIONAL ADAPTOR 2 ADA2 -RELATED"/>
    <property type="match status" value="1"/>
</dbReference>
<feature type="region of interest" description="Disordered" evidence="5">
    <location>
        <begin position="401"/>
        <end position="429"/>
    </location>
</feature>
<feature type="domain" description="Myb-like" evidence="7">
    <location>
        <begin position="213"/>
        <end position="257"/>
    </location>
</feature>
<keyword evidence="3" id="KW-0862">Zinc</keyword>
<dbReference type="PROSITE" id="PS51293">
    <property type="entry name" value="SANT"/>
    <property type="match status" value="1"/>
</dbReference>
<dbReference type="InterPro" id="IPR000433">
    <property type="entry name" value="Znf_ZZ"/>
</dbReference>
<dbReference type="CDD" id="cd00167">
    <property type="entry name" value="SANT"/>
    <property type="match status" value="1"/>
</dbReference>
<evidence type="ECO:0000256" key="2">
    <source>
        <dbReference type="ARBA" id="ARBA00022771"/>
    </source>
</evidence>
<dbReference type="SUPFAM" id="SSF46689">
    <property type="entry name" value="Homeodomain-like"/>
    <property type="match status" value="1"/>
</dbReference>
<dbReference type="Gene3D" id="3.30.60.90">
    <property type="match status" value="1"/>
</dbReference>
<dbReference type="GO" id="GO:0005634">
    <property type="term" value="C:nucleus"/>
    <property type="evidence" value="ECO:0007669"/>
    <property type="project" value="TreeGrafter"/>
</dbReference>
<feature type="compositionally biased region" description="Low complexity" evidence="5">
    <location>
        <begin position="287"/>
        <end position="299"/>
    </location>
</feature>
<dbReference type="GO" id="GO:0070461">
    <property type="term" value="C:SAGA-type complex"/>
    <property type="evidence" value="ECO:0007669"/>
    <property type="project" value="TreeGrafter"/>
</dbReference>
<keyword evidence="1" id="KW-0479">Metal-binding</keyword>
<reference evidence="11" key="1">
    <citation type="submission" date="2021-01" db="EMBL/GenBank/DDBJ databases">
        <authorList>
            <person name="Li R."/>
            <person name="Bekaert M."/>
        </authorList>
    </citation>
    <scope>NUCLEOTIDE SEQUENCE</scope>
    <source>
        <strain evidence="11">Farmed</strain>
    </source>
</reference>
<feature type="region of interest" description="Disordered" evidence="5">
    <location>
        <begin position="276"/>
        <end position="321"/>
    </location>
</feature>
<dbReference type="GO" id="GO:0006357">
    <property type="term" value="P:regulation of transcription by RNA polymerase II"/>
    <property type="evidence" value="ECO:0007669"/>
    <property type="project" value="TreeGrafter"/>
</dbReference>
<accession>A0A812CLU2</accession>
<dbReference type="PROSITE" id="PS50090">
    <property type="entry name" value="MYB_LIKE"/>
    <property type="match status" value="1"/>
</dbReference>
<dbReference type="Gene3D" id="1.10.10.60">
    <property type="entry name" value="Homeodomain-like"/>
    <property type="match status" value="1"/>
</dbReference>
<dbReference type="InterPro" id="IPR017930">
    <property type="entry name" value="Myb_dom"/>
</dbReference>
<gene>
    <name evidence="11" type="ORF">SPHA_36146</name>
</gene>
<dbReference type="InterPro" id="IPR009057">
    <property type="entry name" value="Homeodomain-like_sf"/>
</dbReference>
<organism evidence="11 12">
    <name type="scientific">Acanthosepion pharaonis</name>
    <name type="common">Pharaoh cuttlefish</name>
    <name type="synonym">Sepia pharaonis</name>
    <dbReference type="NCBI Taxonomy" id="158019"/>
    <lineage>
        <taxon>Eukaryota</taxon>
        <taxon>Metazoa</taxon>
        <taxon>Spiralia</taxon>
        <taxon>Lophotrochozoa</taxon>
        <taxon>Mollusca</taxon>
        <taxon>Cephalopoda</taxon>
        <taxon>Coleoidea</taxon>
        <taxon>Decapodiformes</taxon>
        <taxon>Sepiida</taxon>
        <taxon>Sepiina</taxon>
        <taxon>Sepiidae</taxon>
        <taxon>Acanthosepion</taxon>
    </lineage>
</organism>
<comment type="caution">
    <text evidence="11">The sequence shown here is derived from an EMBL/GenBank/DDBJ whole genome shotgun (WGS) entry which is preliminary data.</text>
</comment>
<dbReference type="GO" id="GO:0003713">
    <property type="term" value="F:transcription coactivator activity"/>
    <property type="evidence" value="ECO:0007669"/>
    <property type="project" value="TreeGrafter"/>
</dbReference>
<keyword evidence="6" id="KW-0812">Transmembrane</keyword>
<dbReference type="InterPro" id="IPR041983">
    <property type="entry name" value="ADA2-like_ZZ"/>
</dbReference>
<evidence type="ECO:0000259" key="8">
    <source>
        <dbReference type="PROSITE" id="PS50135"/>
    </source>
</evidence>
<dbReference type="InterPro" id="IPR001005">
    <property type="entry name" value="SANT/Myb"/>
</dbReference>
<feature type="compositionally biased region" description="Low complexity" evidence="5">
    <location>
        <begin position="502"/>
        <end position="523"/>
    </location>
</feature>
<evidence type="ECO:0000259" key="7">
    <source>
        <dbReference type="PROSITE" id="PS50090"/>
    </source>
</evidence>
<dbReference type="Pfam" id="PF22941">
    <property type="entry name" value="TADA2A-like_3rd"/>
    <property type="match status" value="1"/>
</dbReference>
<feature type="transmembrane region" description="Helical" evidence="6">
    <location>
        <begin position="53"/>
        <end position="71"/>
    </location>
</feature>